<organism evidence="2">
    <name type="scientific">Papilio xuthus</name>
    <name type="common">Asian swallowtail butterfly</name>
    <dbReference type="NCBI Taxonomy" id="66420"/>
    <lineage>
        <taxon>Eukaryota</taxon>
        <taxon>Metazoa</taxon>
        <taxon>Ecdysozoa</taxon>
        <taxon>Arthropoda</taxon>
        <taxon>Hexapoda</taxon>
        <taxon>Insecta</taxon>
        <taxon>Pterygota</taxon>
        <taxon>Neoptera</taxon>
        <taxon>Endopterygota</taxon>
        <taxon>Lepidoptera</taxon>
        <taxon>Glossata</taxon>
        <taxon>Ditrysia</taxon>
        <taxon>Papilionoidea</taxon>
        <taxon>Papilionidae</taxon>
        <taxon>Papilioninae</taxon>
        <taxon>Papilio</taxon>
    </lineage>
</organism>
<dbReference type="GeneID" id="106125829"/>
<gene>
    <name evidence="2" type="primary">LOC106125829</name>
</gene>
<dbReference type="InterPro" id="IPR009003">
    <property type="entry name" value="Peptidase_S1_PA"/>
</dbReference>
<sequence length="316" mass="36085">MLKPWLMLLLLFLVLIRCYLCRRNVLFTLPRRKSNDLYRKSKTVFTALSNYEIDSTPVAEKRYKWIARVVHSRNYNYPHMCTAVCIDTRIFITAAACISTLKVVQTSIIYQYGRLHAIAFVVPSNGSQQAFDDIGFIIVVKDNAMKWRTIGLFDTVNRTDDNFEWFAQIFNNDEIEHKVVGYTVPKIIHHLVIPDKQFYLTELPVVVNINLCPSILTFNNLISGFYSPCYHSCSVPDYEMGAKSCASYHGVEGAAVFNVASNKLLGVATWGPTNMKPLPVGFAVPNSENFFEDYNCAKRIRDDKSNHESGYQKLCD</sequence>
<accession>A0AAJ6ZTD8</accession>
<feature type="chain" id="PRO_5042562216" evidence="1">
    <location>
        <begin position="22"/>
        <end position="316"/>
    </location>
</feature>
<proteinExistence type="predicted"/>
<dbReference type="InterPro" id="IPR043504">
    <property type="entry name" value="Peptidase_S1_PA_chymotrypsin"/>
</dbReference>
<dbReference type="RefSeq" id="XP_013178674.1">
    <property type="nucleotide sequence ID" value="XM_013323220.1"/>
</dbReference>
<dbReference type="AlphaFoldDB" id="A0AAJ6ZTD8"/>
<dbReference type="KEGG" id="pxu:106125829"/>
<evidence type="ECO:0000256" key="1">
    <source>
        <dbReference type="SAM" id="SignalP"/>
    </source>
</evidence>
<dbReference type="Proteomes" id="UP000694872">
    <property type="component" value="Unplaced"/>
</dbReference>
<dbReference type="SUPFAM" id="SSF50494">
    <property type="entry name" value="Trypsin-like serine proteases"/>
    <property type="match status" value="1"/>
</dbReference>
<keyword evidence="1" id="KW-0732">Signal</keyword>
<protein>
    <submittedName>
        <fullName evidence="2">Uncharacterized protein LOC106125829 isoform X1</fullName>
    </submittedName>
</protein>
<evidence type="ECO:0000313" key="2">
    <source>
        <dbReference type="RefSeq" id="XP_013178674.1"/>
    </source>
</evidence>
<name>A0AAJ6ZTD8_PAPXU</name>
<reference evidence="2" key="1">
    <citation type="submission" date="2025-08" db="UniProtKB">
        <authorList>
            <consortium name="RefSeq"/>
        </authorList>
    </citation>
    <scope>IDENTIFICATION</scope>
</reference>
<dbReference type="Gene3D" id="2.40.10.10">
    <property type="entry name" value="Trypsin-like serine proteases"/>
    <property type="match status" value="1"/>
</dbReference>
<feature type="signal peptide" evidence="1">
    <location>
        <begin position="1"/>
        <end position="21"/>
    </location>
</feature>